<dbReference type="KEGG" id="saux:SAI6T6_1018340"/>
<evidence type="ECO:0000313" key="1">
    <source>
        <dbReference type="EMBL" id="CCJ23539.1"/>
    </source>
</evidence>
<dbReference type="InterPro" id="IPR058945">
    <property type="entry name" value="CntK"/>
</dbReference>
<organism evidence="1 2">
    <name type="scientific">Staphylococcus aureus subsp. aureus ST228</name>
    <dbReference type="NCBI Taxonomy" id="1074919"/>
    <lineage>
        <taxon>Bacteria</taxon>
        <taxon>Bacillati</taxon>
        <taxon>Bacillota</taxon>
        <taxon>Bacilli</taxon>
        <taxon>Bacillales</taxon>
        <taxon>Staphylococcaceae</taxon>
        <taxon>Staphylococcus</taxon>
    </lineage>
</organism>
<accession>A0A7U7F041</accession>
<protein>
    <submittedName>
        <fullName evidence="1">Similar to diaminopimelate epimerase</fullName>
    </submittedName>
</protein>
<name>A0A7U7F041_STAAU</name>
<dbReference type="NCBIfam" id="NF033599">
    <property type="entry name" value="His_racem_CntK"/>
    <property type="match status" value="1"/>
</dbReference>
<dbReference type="Proteomes" id="UP000032744">
    <property type="component" value="Chromosome"/>
</dbReference>
<dbReference type="KEGG" id="sauw:SAI5S5_1018340"/>
<reference evidence="1 2" key="1">
    <citation type="journal article" date="2012" name="PLoS ONE">
        <title>Short term evolution of a highly transmissible methicillin-resistant Staphylococcus aureus clone (ST228) in a tertiary care hospital.</title>
        <authorList>
            <person name="Vogel V."/>
            <person name="Falquet L."/>
            <person name="Calderon-Copete S.P."/>
            <person name="Basset P."/>
            <person name="Blanc D.S."/>
        </authorList>
    </citation>
    <scope>NUCLEOTIDE SEQUENCE [LARGE SCALE GENOMIC DNA]</scope>
    <source>
        <strain evidence="2">ST228/18412</strain>
    </source>
</reference>
<dbReference type="Gene3D" id="3.10.310.10">
    <property type="entry name" value="Diaminopimelate Epimerase, Chain A, domain 1"/>
    <property type="match status" value="2"/>
</dbReference>
<dbReference type="EMBL" id="HE579071">
    <property type="protein sequence ID" value="CCJ23539.1"/>
    <property type="molecule type" value="Genomic_DNA"/>
</dbReference>
<dbReference type="KEGG" id="sauj:SAI2T2_1018410"/>
<dbReference type="KEGG" id="sauy:SAI8T7_1018380"/>
<dbReference type="KEGG" id="sauq:SAI4T8_1018410"/>
<dbReference type="SUPFAM" id="SSF54506">
    <property type="entry name" value="Diaminopimelate epimerase-like"/>
    <property type="match status" value="1"/>
</dbReference>
<dbReference type="Pfam" id="PF26317">
    <property type="entry name" value="CntK_N"/>
    <property type="match status" value="1"/>
</dbReference>
<dbReference type="KEGG" id="saut:SAI1T1_2018400"/>
<dbReference type="KEGG" id="sauv:SAI7S6_1018400"/>
<evidence type="ECO:0000313" key="2">
    <source>
        <dbReference type="Proteomes" id="UP000032744"/>
    </source>
</evidence>
<proteinExistence type="predicted"/>
<sequence>MVKEALKIHLKECRMNRQVIEFSKYNPSGNMTILVHSKHDASEYASIANQLMAATHVCCEQVGFIESTQNDDGNDFHLVMSGNEFCGNATMSYIHHLQESHLLKDQQFKVKVSGCSDLVQCAIHDCQYYEVQMPQAHRVVPTTINMGNHSWKALEIIYETYVHYVIPVKQVTTEIQHLVEAFVREQQWSHKYKTVGMMLFDEQRQFLQPLIYIPEIQSLIWENSCGSGTASIGVFNNYQRNDACKDFTVHQPGGSILVTSKRCHQLGYQTSIKGQVTTVATGKAYIE</sequence>
<dbReference type="KEGG" id="sauk:SAI3T3_1018400"/>
<dbReference type="InterPro" id="IPR058944">
    <property type="entry name" value="CntK-like"/>
</dbReference>
<gene>
    <name evidence="1" type="ORF">SAI7S6_1018400</name>
</gene>
<dbReference type="AlphaFoldDB" id="A0A7U7F041"/>